<evidence type="ECO:0000256" key="8">
    <source>
        <dbReference type="ARBA" id="ARBA00022840"/>
    </source>
</evidence>
<keyword evidence="9" id="KW-1133">Transmembrane helix</keyword>
<dbReference type="AlphaFoldDB" id="A0A1Q2D5K1"/>
<dbReference type="Proteomes" id="UP000188246">
    <property type="component" value="Chromosome"/>
</dbReference>
<dbReference type="InterPro" id="IPR050640">
    <property type="entry name" value="Bact_2-comp_sensor_kinase"/>
</dbReference>
<dbReference type="GO" id="GO:0000155">
    <property type="term" value="F:phosphorelay sensor kinase activity"/>
    <property type="evidence" value="ECO:0007669"/>
    <property type="project" value="InterPro"/>
</dbReference>
<organism evidence="12 13">
    <name type="scientific">Vagococcus penaei</name>
    <dbReference type="NCBI Taxonomy" id="633807"/>
    <lineage>
        <taxon>Bacteria</taxon>
        <taxon>Bacillati</taxon>
        <taxon>Bacillota</taxon>
        <taxon>Bacilli</taxon>
        <taxon>Lactobacillales</taxon>
        <taxon>Enterococcaceae</taxon>
        <taxon>Vagococcus</taxon>
    </lineage>
</organism>
<dbReference type="CDD" id="cd06225">
    <property type="entry name" value="HAMP"/>
    <property type="match status" value="1"/>
</dbReference>
<keyword evidence="6" id="KW-0547">Nucleotide-binding</keyword>
<evidence type="ECO:0000256" key="5">
    <source>
        <dbReference type="ARBA" id="ARBA00022692"/>
    </source>
</evidence>
<keyword evidence="8" id="KW-0067">ATP-binding</keyword>
<protein>
    <submittedName>
        <fullName evidence="12">Two-component sensor histidine kinase</fullName>
    </submittedName>
</protein>
<evidence type="ECO:0000256" key="6">
    <source>
        <dbReference type="ARBA" id="ARBA00022741"/>
    </source>
</evidence>
<sequence length="570" mass="64979">MNKLKQRLSSSELFVKILLVVIFCIVITSFFTLSIVINRSKKTYIDTYQASTLILLDKIQKDYDSLNDNVNRIFDLADNSQVVEDYLTAQNDHSGTIIEFIKQMESTRSIFEGTPSNLMLIGKNGKTFVQNGGIKKQSADNFLTSELVNKLNESQSISQYVYQNSGPTTATEDQSGILYVRKLTHNKSVFGYAMIFIAEKDFGAIYEDLLSDTFHTVFIVNPDNQVISSTNKKVLGQTLPKKFFQETNESVTKVPLYSYHFTLYNTVDLNTLIANMNLIKPTILIAVFAIILVSIFAFFIIRKATAPIYQLIEHIPAVKQGDFSQKVDVAGTYETRQLGLAYNMMLEDLDSYFRHILETEADKRLIELHSLQLQIQPHFIYNTLTAIKFLIWQNENDRALEALDNFIHLLRYTLSNKDEFVPLNQELHEMTAYISILKLRYGNRIQFSQFIDESCQEALIPKMILQPIIENAYLHAFPNEQPGLIQLFARQVNSQLIIEIIDNGIGFQTTETDSLNSDTLKTAQLHYSGVGLNNIQERITLIYGQNATIRIESVSEKGTQITLNIPLMIP</sequence>
<evidence type="ECO:0000256" key="11">
    <source>
        <dbReference type="ARBA" id="ARBA00023136"/>
    </source>
</evidence>
<dbReference type="SMART" id="SM00304">
    <property type="entry name" value="HAMP"/>
    <property type="match status" value="1"/>
</dbReference>
<accession>A0A1Q2D5K1</accession>
<evidence type="ECO:0000256" key="1">
    <source>
        <dbReference type="ARBA" id="ARBA00004651"/>
    </source>
</evidence>
<name>A0A1Q2D5K1_9ENTE</name>
<keyword evidence="7 12" id="KW-0418">Kinase</keyword>
<proteinExistence type="predicted"/>
<dbReference type="PANTHER" id="PTHR34220">
    <property type="entry name" value="SENSOR HISTIDINE KINASE YPDA"/>
    <property type="match status" value="1"/>
</dbReference>
<dbReference type="PROSITE" id="PS50885">
    <property type="entry name" value="HAMP"/>
    <property type="match status" value="1"/>
</dbReference>
<dbReference type="Pfam" id="PF02518">
    <property type="entry name" value="HATPase_c"/>
    <property type="match status" value="1"/>
</dbReference>
<dbReference type="InterPro" id="IPR003660">
    <property type="entry name" value="HAMP_dom"/>
</dbReference>
<dbReference type="InterPro" id="IPR003594">
    <property type="entry name" value="HATPase_dom"/>
</dbReference>
<dbReference type="RefSeq" id="WP_077275737.1">
    <property type="nucleotide sequence ID" value="NZ_CP019609.1"/>
</dbReference>
<evidence type="ECO:0000313" key="12">
    <source>
        <dbReference type="EMBL" id="AQP53649.1"/>
    </source>
</evidence>
<dbReference type="InterPro" id="IPR036890">
    <property type="entry name" value="HATPase_C_sf"/>
</dbReference>
<reference evidence="12 13" key="1">
    <citation type="journal article" date="2010" name="Int. J. Syst. Evol. Microbiol.">
        <title>Vagococcus penaei sp. nov., isolated from spoilage microbiota of cooked shrimp (Penaeus vannamei).</title>
        <authorList>
            <person name="Jaffres E."/>
            <person name="Prevost H."/>
            <person name="Rossero A."/>
            <person name="Joffraud J.J."/>
            <person name="Dousset X."/>
        </authorList>
    </citation>
    <scope>NUCLEOTIDE SEQUENCE [LARGE SCALE GENOMIC DNA]</scope>
    <source>
        <strain evidence="12 13">CD276</strain>
    </source>
</reference>
<dbReference type="SUPFAM" id="SSF158472">
    <property type="entry name" value="HAMP domain-like"/>
    <property type="match status" value="1"/>
</dbReference>
<dbReference type="OrthoDB" id="9776552at2"/>
<gene>
    <name evidence="12" type="ORF">BW732_04960</name>
</gene>
<evidence type="ECO:0000313" key="13">
    <source>
        <dbReference type="Proteomes" id="UP000188246"/>
    </source>
</evidence>
<evidence type="ECO:0000256" key="10">
    <source>
        <dbReference type="ARBA" id="ARBA00023012"/>
    </source>
</evidence>
<keyword evidence="10" id="KW-0902">Two-component regulatory system</keyword>
<dbReference type="SUPFAM" id="SSF55874">
    <property type="entry name" value="ATPase domain of HSP90 chaperone/DNA topoisomerase II/histidine kinase"/>
    <property type="match status" value="1"/>
</dbReference>
<dbReference type="PANTHER" id="PTHR34220:SF11">
    <property type="entry name" value="SENSOR PROTEIN KINASE HPTS"/>
    <property type="match status" value="1"/>
</dbReference>
<keyword evidence="2" id="KW-1003">Cell membrane</keyword>
<dbReference type="Pfam" id="PF06580">
    <property type="entry name" value="His_kinase"/>
    <property type="match status" value="1"/>
</dbReference>
<keyword evidence="5" id="KW-0812">Transmembrane</keyword>
<dbReference type="STRING" id="633807.BW732_04960"/>
<keyword evidence="3" id="KW-0597">Phosphoprotein</keyword>
<evidence type="ECO:0000256" key="4">
    <source>
        <dbReference type="ARBA" id="ARBA00022679"/>
    </source>
</evidence>
<comment type="subcellular location">
    <subcellularLocation>
        <location evidence="1">Cell membrane</location>
        <topology evidence="1">Multi-pass membrane protein</topology>
    </subcellularLocation>
</comment>
<evidence type="ECO:0000256" key="7">
    <source>
        <dbReference type="ARBA" id="ARBA00022777"/>
    </source>
</evidence>
<dbReference type="EMBL" id="CP019609">
    <property type="protein sequence ID" value="AQP53649.1"/>
    <property type="molecule type" value="Genomic_DNA"/>
</dbReference>
<keyword evidence="11" id="KW-0472">Membrane</keyword>
<keyword evidence="4" id="KW-0808">Transferase</keyword>
<evidence type="ECO:0000256" key="9">
    <source>
        <dbReference type="ARBA" id="ARBA00022989"/>
    </source>
</evidence>
<dbReference type="GO" id="GO:0005524">
    <property type="term" value="F:ATP binding"/>
    <property type="evidence" value="ECO:0007669"/>
    <property type="project" value="UniProtKB-KW"/>
</dbReference>
<evidence type="ECO:0000256" key="3">
    <source>
        <dbReference type="ARBA" id="ARBA00022553"/>
    </source>
</evidence>
<dbReference type="KEGG" id="vpi:BW732_04960"/>
<dbReference type="InterPro" id="IPR010559">
    <property type="entry name" value="Sig_transdc_His_kin_internal"/>
</dbReference>
<dbReference type="GO" id="GO:0005886">
    <property type="term" value="C:plasma membrane"/>
    <property type="evidence" value="ECO:0007669"/>
    <property type="project" value="UniProtKB-SubCell"/>
</dbReference>
<keyword evidence="13" id="KW-1185">Reference proteome</keyword>
<dbReference type="Gene3D" id="3.30.565.10">
    <property type="entry name" value="Histidine kinase-like ATPase, C-terminal domain"/>
    <property type="match status" value="1"/>
</dbReference>
<dbReference type="Gene3D" id="6.10.340.10">
    <property type="match status" value="1"/>
</dbReference>
<evidence type="ECO:0000256" key="2">
    <source>
        <dbReference type="ARBA" id="ARBA00022475"/>
    </source>
</evidence>